<reference evidence="1" key="1">
    <citation type="submission" date="2023-08" db="EMBL/GenBank/DDBJ databases">
        <title>Methanolobus mangrovi sp. nov. and Methanolobus sediminis sp. nov, two novel methylotrophic methanogens isolated from mangrove sediments in China.</title>
        <authorList>
            <person name="Zhou J."/>
        </authorList>
    </citation>
    <scope>NUCLEOTIDE SEQUENCE</scope>
    <source>
        <strain evidence="1">FTZ2</strain>
    </source>
</reference>
<dbReference type="EMBL" id="CP133594">
    <property type="protein sequence ID" value="WMW22785.1"/>
    <property type="molecule type" value="Genomic_DNA"/>
</dbReference>
<dbReference type="Proteomes" id="UP001183006">
    <property type="component" value="Chromosome"/>
</dbReference>
<proteinExistence type="predicted"/>
<protein>
    <submittedName>
        <fullName evidence="1">Uncharacterized protein</fullName>
    </submittedName>
</protein>
<sequence>MFDAKIVQVDAEKKAIPIFKIKLLLKNPESYSIQLLGYKIEIKLAGVNIGTAFGYSSIKVDNRGSHYFEEEIQITPYLFETIDKARRNGDVHINGSINILYLNLAIEQQNQIPLVHNVYFDSYKLSQIEWINLATKLGYTRYKIFEMLWPDIPQLDELNNIIQELQDSQSLFYEGRNNEVVSKCRLILEELATIVTGKYSGNKFEMNKDIAGIVDVGSFQKQGEETKSGKIENLRQMIWRYHHIGPHYGYTVTREDAELSIMLCLSMIRYYSVQLNKLTEKSN</sequence>
<dbReference type="RefSeq" id="WP_309308899.1">
    <property type="nucleotide sequence ID" value="NZ_CP133594.1"/>
</dbReference>
<dbReference type="AlphaFoldDB" id="A0AA51UGL2"/>
<accession>A0AA51UGL2</accession>
<evidence type="ECO:0000313" key="1">
    <source>
        <dbReference type="EMBL" id="WMW22785.1"/>
    </source>
</evidence>
<name>A0AA51UGL2_9EURY</name>
<dbReference type="SUPFAM" id="SSF117070">
    <property type="entry name" value="LEA14-like"/>
    <property type="match status" value="1"/>
</dbReference>
<evidence type="ECO:0000313" key="2">
    <source>
        <dbReference type="Proteomes" id="UP001183006"/>
    </source>
</evidence>
<organism evidence="1 2">
    <name type="scientific">Methanolobus mangrovi</name>
    <dbReference type="NCBI Taxonomy" id="3072977"/>
    <lineage>
        <taxon>Archaea</taxon>
        <taxon>Methanobacteriati</taxon>
        <taxon>Methanobacteriota</taxon>
        <taxon>Stenosarchaea group</taxon>
        <taxon>Methanomicrobia</taxon>
        <taxon>Methanosarcinales</taxon>
        <taxon>Methanosarcinaceae</taxon>
        <taxon>Methanolobus</taxon>
    </lineage>
</organism>
<dbReference type="KEGG" id="mmav:RE476_02885"/>
<gene>
    <name evidence="1" type="ORF">RE476_02885</name>
</gene>
<dbReference type="GeneID" id="84229052"/>
<keyword evidence="2" id="KW-1185">Reference proteome</keyword>